<dbReference type="Proteomes" id="UP000321389">
    <property type="component" value="Chromosome"/>
</dbReference>
<feature type="chain" id="PRO_5022970818" evidence="9">
    <location>
        <begin position="35"/>
        <end position="446"/>
    </location>
</feature>
<dbReference type="GO" id="GO:0046872">
    <property type="term" value="F:metal ion binding"/>
    <property type="evidence" value="ECO:0007669"/>
    <property type="project" value="UniProtKB-KW"/>
</dbReference>
<keyword evidence="2" id="KW-0645">Protease</keyword>
<dbReference type="AlphaFoldDB" id="A0A5B8KWB9"/>
<dbReference type="RefSeq" id="WP_146298558.1">
    <property type="nucleotide sequence ID" value="NZ_CP042301.2"/>
</dbReference>
<dbReference type="PANTHER" id="PTHR21666:SF288">
    <property type="entry name" value="CELL DIVISION PROTEIN YTFB"/>
    <property type="match status" value="1"/>
</dbReference>
<evidence type="ECO:0000313" key="11">
    <source>
        <dbReference type="EMBL" id="QDY99904.1"/>
    </source>
</evidence>
<dbReference type="GO" id="GO:0006508">
    <property type="term" value="P:proteolysis"/>
    <property type="evidence" value="ECO:0007669"/>
    <property type="project" value="UniProtKB-KW"/>
</dbReference>
<name>A0A5B8KWB9_9HYPH</name>
<organism evidence="11 12">
    <name type="scientific">Nitratireductor mangrovi</name>
    <dbReference type="NCBI Taxonomy" id="2599600"/>
    <lineage>
        <taxon>Bacteria</taxon>
        <taxon>Pseudomonadati</taxon>
        <taxon>Pseudomonadota</taxon>
        <taxon>Alphaproteobacteria</taxon>
        <taxon>Hyphomicrobiales</taxon>
        <taxon>Phyllobacteriaceae</taxon>
        <taxon>Nitratireductor</taxon>
    </lineage>
</organism>
<dbReference type="InterPro" id="IPR011055">
    <property type="entry name" value="Dup_hybrid_motif"/>
</dbReference>
<evidence type="ECO:0000256" key="8">
    <source>
        <dbReference type="SAM" id="MobiDB-lite"/>
    </source>
</evidence>
<dbReference type="KEGG" id="niy:FQ775_05685"/>
<keyword evidence="5" id="KW-0862">Zinc</keyword>
<dbReference type="InterPro" id="IPR050570">
    <property type="entry name" value="Cell_wall_metabolism_enzyme"/>
</dbReference>
<evidence type="ECO:0000256" key="3">
    <source>
        <dbReference type="ARBA" id="ARBA00022723"/>
    </source>
</evidence>
<keyword evidence="12" id="KW-1185">Reference proteome</keyword>
<keyword evidence="4 11" id="KW-0378">Hydrolase</keyword>
<dbReference type="EMBL" id="CP042301">
    <property type="protein sequence ID" value="QDY99904.1"/>
    <property type="molecule type" value="Genomic_DNA"/>
</dbReference>
<keyword evidence="3" id="KW-0479">Metal-binding</keyword>
<keyword evidence="6" id="KW-0482">Metalloprotease</keyword>
<feature type="region of interest" description="Disordered" evidence="8">
    <location>
        <begin position="424"/>
        <end position="446"/>
    </location>
</feature>
<keyword evidence="7" id="KW-0175">Coiled coil</keyword>
<accession>A0A5B8KWB9</accession>
<dbReference type="SUPFAM" id="SSF51261">
    <property type="entry name" value="Duplicated hybrid motif"/>
    <property type="match status" value="1"/>
</dbReference>
<gene>
    <name evidence="11" type="ORF">FQ775_05685</name>
</gene>
<keyword evidence="9" id="KW-0732">Signal</keyword>
<evidence type="ECO:0000256" key="9">
    <source>
        <dbReference type="SAM" id="SignalP"/>
    </source>
</evidence>
<evidence type="ECO:0000259" key="10">
    <source>
        <dbReference type="Pfam" id="PF01551"/>
    </source>
</evidence>
<evidence type="ECO:0000256" key="2">
    <source>
        <dbReference type="ARBA" id="ARBA00022670"/>
    </source>
</evidence>
<evidence type="ECO:0000256" key="6">
    <source>
        <dbReference type="ARBA" id="ARBA00023049"/>
    </source>
</evidence>
<dbReference type="InterPro" id="IPR016047">
    <property type="entry name" value="M23ase_b-sheet_dom"/>
</dbReference>
<dbReference type="Gene3D" id="2.70.70.10">
    <property type="entry name" value="Glucose Permease (Domain IIA)"/>
    <property type="match status" value="1"/>
</dbReference>
<proteinExistence type="predicted"/>
<evidence type="ECO:0000256" key="5">
    <source>
        <dbReference type="ARBA" id="ARBA00022833"/>
    </source>
</evidence>
<sequence length="446" mass="47652">MTPRGGRPDRRLPQLCVTLAIALTAGLPALPAAAQDVGALERRQEQRNSEYQQILRQMTLSNERLAELQGEVASMRKDNAAVTAALIQAAKTERKLTNDIAEIEARLTALKDQEEAIRLSLHARRGVLAEVLGALQRMGLNPPPAILVRPEDALASVRSAIVLGAVVPELRAETEILLGDLRELASLRDAIQAERERLFATVQDQAAEKQRLALLLEEKARLLRKTESSLAEEREQAAALAARAGSLKELIASIETEIVSVREAATAARQAEAERARREAEAAGRPVPEANRLQAGLPFESLEGNVSLPVAGAVVRRFGEEDGLGGHMAGDTVQTQSNSIVTAPAEGVILYAGPFRSYGQLLILDVGDGYHIVLAGMGRISVSLGQSVLAGEPVGAMGEARVASAAALGSAGSGPELYIEFRKDGKPVDPAPWWAKRRSGRTENDS</sequence>
<feature type="coiled-coil region" evidence="7">
    <location>
        <begin position="216"/>
        <end position="281"/>
    </location>
</feature>
<evidence type="ECO:0000256" key="4">
    <source>
        <dbReference type="ARBA" id="ARBA00022801"/>
    </source>
</evidence>
<evidence type="ECO:0000313" key="12">
    <source>
        <dbReference type="Proteomes" id="UP000321389"/>
    </source>
</evidence>
<dbReference type="Pfam" id="PF01551">
    <property type="entry name" value="Peptidase_M23"/>
    <property type="match status" value="1"/>
</dbReference>
<dbReference type="GO" id="GO:0004222">
    <property type="term" value="F:metalloendopeptidase activity"/>
    <property type="evidence" value="ECO:0007669"/>
    <property type="project" value="TreeGrafter"/>
</dbReference>
<feature type="coiled-coil region" evidence="7">
    <location>
        <begin position="51"/>
        <end position="113"/>
    </location>
</feature>
<dbReference type="CDD" id="cd12797">
    <property type="entry name" value="M23_peptidase"/>
    <property type="match status" value="1"/>
</dbReference>
<dbReference type="OrthoDB" id="9809144at2"/>
<evidence type="ECO:0000256" key="7">
    <source>
        <dbReference type="SAM" id="Coils"/>
    </source>
</evidence>
<reference evidence="11" key="1">
    <citation type="submission" date="2020-04" db="EMBL/GenBank/DDBJ databases">
        <title>Nitratireductor sp. nov. isolated from mangrove soil.</title>
        <authorList>
            <person name="Ye Y."/>
        </authorList>
    </citation>
    <scope>NUCLEOTIDE SEQUENCE</scope>
    <source>
        <strain evidence="11">SY7</strain>
    </source>
</reference>
<feature type="domain" description="M23ase beta-sheet core" evidence="10">
    <location>
        <begin position="332"/>
        <end position="430"/>
    </location>
</feature>
<feature type="signal peptide" evidence="9">
    <location>
        <begin position="1"/>
        <end position="34"/>
    </location>
</feature>
<dbReference type="PANTHER" id="PTHR21666">
    <property type="entry name" value="PEPTIDASE-RELATED"/>
    <property type="match status" value="1"/>
</dbReference>
<comment type="cofactor">
    <cofactor evidence="1">
        <name>Zn(2+)</name>
        <dbReference type="ChEBI" id="CHEBI:29105"/>
    </cofactor>
</comment>
<protein>
    <submittedName>
        <fullName evidence="11">Murein hydrolase activator EnvC</fullName>
    </submittedName>
</protein>
<evidence type="ECO:0000256" key="1">
    <source>
        <dbReference type="ARBA" id="ARBA00001947"/>
    </source>
</evidence>